<dbReference type="Pfam" id="PF25413">
    <property type="entry name" value="Rossman_Mical"/>
    <property type="match status" value="1"/>
</dbReference>
<evidence type="ECO:0000256" key="10">
    <source>
        <dbReference type="ARBA" id="ARBA00022553"/>
    </source>
</evidence>
<keyword evidence="21" id="KW-0472">Membrane</keyword>
<dbReference type="Gene3D" id="3.50.50.60">
    <property type="entry name" value="FAD/NAD(P)-binding domain"/>
    <property type="match status" value="1"/>
</dbReference>
<keyword evidence="14" id="KW-0274">FAD</keyword>
<evidence type="ECO:0000259" key="28">
    <source>
        <dbReference type="PROSITE" id="PS50021"/>
    </source>
</evidence>
<dbReference type="SUPFAM" id="SSF51905">
    <property type="entry name" value="FAD/NAD(P)-binding domain"/>
    <property type="match status" value="1"/>
</dbReference>
<keyword evidence="19 26" id="KW-0440">LIM domain</keyword>
<evidence type="ECO:0000256" key="12">
    <source>
        <dbReference type="ARBA" id="ARBA00022723"/>
    </source>
</evidence>
<dbReference type="GO" id="GO:0030496">
    <property type="term" value="C:midbody"/>
    <property type="evidence" value="ECO:0007669"/>
    <property type="project" value="UniProtKB-SubCell"/>
</dbReference>
<evidence type="ECO:0000256" key="16">
    <source>
        <dbReference type="ARBA" id="ARBA00022857"/>
    </source>
</evidence>
<evidence type="ECO:0000256" key="22">
    <source>
        <dbReference type="ARBA" id="ARBA00023203"/>
    </source>
</evidence>
<dbReference type="PROSITE" id="PS51848">
    <property type="entry name" value="BMERB"/>
    <property type="match status" value="1"/>
</dbReference>
<evidence type="ECO:0000256" key="23">
    <source>
        <dbReference type="ARBA" id="ARBA00044245"/>
    </source>
</evidence>
<evidence type="ECO:0000256" key="17">
    <source>
        <dbReference type="ARBA" id="ARBA00023002"/>
    </source>
</evidence>
<accession>A0AAV1HI76</accession>
<evidence type="ECO:0000256" key="6">
    <source>
        <dbReference type="ARBA" id="ARBA00008223"/>
    </source>
</evidence>
<evidence type="ECO:0000256" key="3">
    <source>
        <dbReference type="ARBA" id="ARBA00004214"/>
    </source>
</evidence>
<evidence type="ECO:0000256" key="2">
    <source>
        <dbReference type="ARBA" id="ARBA00004177"/>
    </source>
</evidence>
<protein>
    <recommendedName>
        <fullName evidence="23">Molecule interacting with CasL protein 1</fullName>
        <ecNumber evidence="8">1.14.13.225</ecNumber>
        <ecNumber evidence="7">1.6.3.1</ecNumber>
    </recommendedName>
</protein>
<dbReference type="InterPro" id="IPR057494">
    <property type="entry name" value="Rossman_Mical"/>
</dbReference>
<dbReference type="PANTHER" id="PTHR23167:SF35">
    <property type="entry name" value="[F-ACTIN]-MONOOXYGENASE MICAL1"/>
    <property type="match status" value="1"/>
</dbReference>
<dbReference type="SMART" id="SM00132">
    <property type="entry name" value="LIM"/>
    <property type="match status" value="1"/>
</dbReference>
<evidence type="ECO:0000256" key="18">
    <source>
        <dbReference type="ARBA" id="ARBA00023033"/>
    </source>
</evidence>
<dbReference type="GO" id="GO:0003779">
    <property type="term" value="F:actin binding"/>
    <property type="evidence" value="ECO:0007669"/>
    <property type="project" value="UniProtKB-KW"/>
</dbReference>
<keyword evidence="10" id="KW-0597">Phosphoprotein</keyword>
<dbReference type="CDD" id="cd09439">
    <property type="entry name" value="LIM_Mical"/>
    <property type="match status" value="1"/>
</dbReference>
<evidence type="ECO:0000256" key="5">
    <source>
        <dbReference type="ARBA" id="ARBA00004496"/>
    </source>
</evidence>
<feature type="compositionally biased region" description="Polar residues" evidence="27">
    <location>
        <begin position="929"/>
        <end position="939"/>
    </location>
</feature>
<feature type="region of interest" description="Disordered" evidence="27">
    <location>
        <begin position="82"/>
        <end position="102"/>
    </location>
</feature>
<dbReference type="CDD" id="cd22198">
    <property type="entry name" value="CH_MICAL_EHBP-like"/>
    <property type="match status" value="1"/>
</dbReference>
<dbReference type="GO" id="GO:0005768">
    <property type="term" value="C:endosome"/>
    <property type="evidence" value="ECO:0007669"/>
    <property type="project" value="UniProtKB-SubCell"/>
</dbReference>
<dbReference type="GO" id="GO:0016174">
    <property type="term" value="F:NAD(P)H oxidase H2O2-forming activity"/>
    <property type="evidence" value="ECO:0007669"/>
    <property type="project" value="UniProtKB-EC"/>
</dbReference>
<feature type="compositionally biased region" description="Pro residues" evidence="27">
    <location>
        <begin position="775"/>
        <end position="787"/>
    </location>
</feature>
<keyword evidence="22" id="KW-0009">Actin-binding</keyword>
<feature type="region of interest" description="Disordered" evidence="27">
    <location>
        <begin position="746"/>
        <end position="799"/>
    </location>
</feature>
<dbReference type="EC" id="1.6.3.1" evidence="7"/>
<reference evidence="31" key="1">
    <citation type="submission" date="2023-08" db="EMBL/GenBank/DDBJ databases">
        <authorList>
            <person name="Alioto T."/>
            <person name="Alioto T."/>
            <person name="Gomez Garrido J."/>
        </authorList>
    </citation>
    <scope>NUCLEOTIDE SEQUENCE</scope>
</reference>
<organism evidence="31 32">
    <name type="scientific">Xyrichtys novacula</name>
    <name type="common">Pearly razorfish</name>
    <name type="synonym">Hemipteronotus novacula</name>
    <dbReference type="NCBI Taxonomy" id="13765"/>
    <lineage>
        <taxon>Eukaryota</taxon>
        <taxon>Metazoa</taxon>
        <taxon>Chordata</taxon>
        <taxon>Craniata</taxon>
        <taxon>Vertebrata</taxon>
        <taxon>Euteleostomi</taxon>
        <taxon>Actinopterygii</taxon>
        <taxon>Neopterygii</taxon>
        <taxon>Teleostei</taxon>
        <taxon>Neoteleostei</taxon>
        <taxon>Acanthomorphata</taxon>
        <taxon>Eupercaria</taxon>
        <taxon>Labriformes</taxon>
        <taxon>Labridae</taxon>
        <taxon>Xyrichtys</taxon>
    </lineage>
</organism>
<dbReference type="Gene3D" id="1.10.418.10">
    <property type="entry name" value="Calponin-like domain"/>
    <property type="match status" value="1"/>
</dbReference>
<evidence type="ECO:0000256" key="14">
    <source>
        <dbReference type="ARBA" id="ARBA00022827"/>
    </source>
</evidence>
<keyword evidence="17" id="KW-0560">Oxidoreductase</keyword>
<dbReference type="GO" id="GO:0016020">
    <property type="term" value="C:membrane"/>
    <property type="evidence" value="ECO:0007669"/>
    <property type="project" value="UniProtKB-SubCell"/>
</dbReference>
<keyword evidence="12 26" id="KW-0479">Metal-binding</keyword>
<evidence type="ECO:0000256" key="13">
    <source>
        <dbReference type="ARBA" id="ARBA00022753"/>
    </source>
</evidence>
<evidence type="ECO:0000256" key="21">
    <source>
        <dbReference type="ARBA" id="ARBA00023136"/>
    </source>
</evidence>
<comment type="cofactor">
    <cofactor evidence="1">
        <name>FAD</name>
        <dbReference type="ChEBI" id="CHEBI:57692"/>
    </cofactor>
</comment>
<feature type="compositionally biased region" description="Polar residues" evidence="27">
    <location>
        <begin position="1024"/>
        <end position="1033"/>
    </location>
</feature>
<feature type="compositionally biased region" description="Basic residues" evidence="27">
    <location>
        <begin position="1082"/>
        <end position="1091"/>
    </location>
</feature>
<name>A0AAV1HI76_XYRNO</name>
<feature type="compositionally biased region" description="Polar residues" evidence="27">
    <location>
        <begin position="93"/>
        <end position="102"/>
    </location>
</feature>
<dbReference type="FunFam" id="3.50.50.60:FF:000004">
    <property type="entry name" value="protein-methionine sulfoxide oxidase MICAL2 isoform X1"/>
    <property type="match status" value="1"/>
</dbReference>
<dbReference type="Pfam" id="PF00412">
    <property type="entry name" value="LIM"/>
    <property type="match status" value="1"/>
</dbReference>
<dbReference type="Pfam" id="PF12130">
    <property type="entry name" value="bMERB_dom"/>
    <property type="match status" value="1"/>
</dbReference>
<evidence type="ECO:0000256" key="7">
    <source>
        <dbReference type="ARBA" id="ARBA00012698"/>
    </source>
</evidence>
<feature type="compositionally biased region" description="Basic and acidic residues" evidence="27">
    <location>
        <begin position="876"/>
        <end position="886"/>
    </location>
</feature>
<keyword evidence="16" id="KW-0521">NADP</keyword>
<evidence type="ECO:0000256" key="24">
    <source>
        <dbReference type="ARBA" id="ARBA00048762"/>
    </source>
</evidence>
<evidence type="ECO:0000256" key="4">
    <source>
        <dbReference type="ARBA" id="ARBA00004370"/>
    </source>
</evidence>
<evidence type="ECO:0000256" key="11">
    <source>
        <dbReference type="ARBA" id="ARBA00022630"/>
    </source>
</evidence>
<dbReference type="PROSITE" id="PS00478">
    <property type="entry name" value="LIM_DOMAIN_1"/>
    <property type="match status" value="1"/>
</dbReference>
<comment type="catalytic activity">
    <reaction evidence="25">
        <text>L-methionyl-[F-actin] + NADPH + O2 + H(+) = L-methionyl-(R)-S-oxide-[F-actin] + NADP(+) + H2O</text>
        <dbReference type="Rhea" id="RHEA:51308"/>
        <dbReference type="Rhea" id="RHEA-COMP:12953"/>
        <dbReference type="Rhea" id="RHEA-COMP:12956"/>
        <dbReference type="ChEBI" id="CHEBI:15377"/>
        <dbReference type="ChEBI" id="CHEBI:15378"/>
        <dbReference type="ChEBI" id="CHEBI:15379"/>
        <dbReference type="ChEBI" id="CHEBI:16044"/>
        <dbReference type="ChEBI" id="CHEBI:45764"/>
        <dbReference type="ChEBI" id="CHEBI:57783"/>
        <dbReference type="ChEBI" id="CHEBI:58349"/>
        <dbReference type="EC" id="1.14.13.225"/>
    </reaction>
</comment>
<evidence type="ECO:0000256" key="8">
    <source>
        <dbReference type="ARBA" id="ARBA00012709"/>
    </source>
</evidence>
<keyword evidence="20" id="KW-0175">Coiled coil</keyword>
<dbReference type="Gene3D" id="2.10.110.10">
    <property type="entry name" value="Cysteine Rich Protein"/>
    <property type="match status" value="1"/>
</dbReference>
<feature type="region of interest" description="Disordered" evidence="27">
    <location>
        <begin position="871"/>
        <end position="1114"/>
    </location>
</feature>
<dbReference type="InterPro" id="IPR001715">
    <property type="entry name" value="CH_dom"/>
</dbReference>
<evidence type="ECO:0000256" key="25">
    <source>
        <dbReference type="ARBA" id="ARBA00049522"/>
    </source>
</evidence>
<dbReference type="SMART" id="SM01203">
    <property type="entry name" value="DUF3585"/>
    <property type="match status" value="1"/>
</dbReference>
<keyword evidence="9" id="KW-0963">Cytoplasm</keyword>
<dbReference type="InterPro" id="IPR022735">
    <property type="entry name" value="bMERB_dom"/>
</dbReference>
<keyword evidence="13" id="KW-0967">Endosome</keyword>
<feature type="compositionally biased region" description="Basic and acidic residues" evidence="27">
    <location>
        <begin position="751"/>
        <end position="772"/>
    </location>
</feature>
<evidence type="ECO:0000256" key="9">
    <source>
        <dbReference type="ARBA" id="ARBA00022490"/>
    </source>
</evidence>
<comment type="catalytic activity">
    <reaction evidence="24">
        <text>NADPH + O2 + H(+) = H2O2 + NADP(+)</text>
        <dbReference type="Rhea" id="RHEA:11260"/>
        <dbReference type="ChEBI" id="CHEBI:15378"/>
        <dbReference type="ChEBI" id="CHEBI:15379"/>
        <dbReference type="ChEBI" id="CHEBI:16240"/>
        <dbReference type="ChEBI" id="CHEBI:57783"/>
        <dbReference type="ChEBI" id="CHEBI:58349"/>
        <dbReference type="EC" id="1.6.3.1"/>
    </reaction>
</comment>
<evidence type="ECO:0000256" key="1">
    <source>
        <dbReference type="ARBA" id="ARBA00001974"/>
    </source>
</evidence>
<proteinExistence type="inferred from homology"/>
<dbReference type="InterPro" id="IPR050540">
    <property type="entry name" value="F-actin_Monoox_Mical"/>
</dbReference>
<dbReference type="PROSITE" id="PS50021">
    <property type="entry name" value="CH"/>
    <property type="match status" value="1"/>
</dbReference>
<evidence type="ECO:0000256" key="15">
    <source>
        <dbReference type="ARBA" id="ARBA00022833"/>
    </source>
</evidence>
<dbReference type="InterPro" id="IPR036872">
    <property type="entry name" value="CH_dom_sf"/>
</dbReference>
<sequence>MLLQRLENEQEVNYHSPGRRRDNNHITLNRHSHRPPLVLSSRAPVLALPLQLHQKVPEETPLVLYGRQSQDAAGLTHVISLPTNPETRGPAPLSSSSMASQDSVNPSHATFDGFVQAQTCKDVKQHFAELCKQLEINPKDFRSFYGKLKERLNYWKAKALWTKLDKRASHQDYQQGKACAKNKCLVLGAGPCGLRTAIELSLLGAQVVVLEKRECFSRNNVLHLWPYTIYDLRGLGAKKFYGKFCSGSLDHISIRQLQLILLKVSLLLGVEVHTGVEFQGLIEPSGDNGWTAKLQPRSHPAANFQFDVFISAGGGRFVPDGFKHKELRGKLAIGITTNFINRNTAAEAQVAEISGVARIYNQKFFQELLITTGIDLENIVYYKDDTHYFVMTAKKKSLLKKGVIKQDFSDAEELLAPANVDHEALCRYAHDAAFFSTGGKLPDLEFAKSPSGQPDVAMFDFTCMHRAENASLVRERRGKKLLMGLVGDCLVEPFWPLGTGIARGFLAAFDTAWMVRSWGMGVPHLKVLAERESVYQVLSQTTPENTSKNYAGYSINPKTRYTRVNLSSILSHQVQHLYDVDKSNPSIKKQKSNLTPMRQDSVSGFEELLKWCQKHTAGYKNVDVKDFTQSWRSGLALCALIHHFRPQLIDMSSLEESNAVHNNQLAFSVLEKELGIPPVMSAADLGNSGQIDKLSMVLYLTQVQKAFTAPPKKDSAVSLPSSKPLTLSQTQSAVFFLNKVKHNSLQRRKEKLASEKRGRESEKRMGDEDRMVEPPVSPQLSPTPDPDPAPEPETDSGPCASMTNSEECYFCGQRVYLLERISAEGKFFHRSCFTCHKCSITLRLGGYTFDPATGRFYCELHSEELELGIGADTPCEDGKGNHKETNEENGLSSDEYTLSPSDEEFEHTLDIGPPSYVHKPEGEDVPESTGKSKQPSKVDLSSKTEEETEEVVPVPKPRFSRQTSPCPHPSPPIAKPRTIHLFDPLTPEKNQSPTPTKETSKSTPDSRPKQSLRKLQLTDEERSQLVNLQSFSADSDSETPGGSSSCSSSSATAGGPSPPKAEGLDGQEEEGYWSGSTAGHVREKRNRRCFRRKEMPSGQTRVRSKFSPWNLSSPRISRDTRLSVHVNHPGRVETTFRHVHSASEEGVDGDDDDDDDDEMFGHDDIDLFDEKFQTVPDDPLEAEKLELMKMRTLERRAKMSELQRLRKAQSIQRRLEEIEVTFKDLEDKGVVLERTLRGEAGSCGSSDMIEHWIQLVHEKNALVSEESDLMVASRQLELEDKQSTLELELRKYMELDDKTAEQQAEEEQVLQQMIEVVDMRDSLVSFLEEKRLKEISEEQEAFCLREAKRHSKAGSQVHWA</sequence>
<dbReference type="SUPFAM" id="SSF57716">
    <property type="entry name" value="Glucocorticoid receptor-like (DNA-binding domain)"/>
    <property type="match status" value="2"/>
</dbReference>
<dbReference type="GO" id="GO:0120501">
    <property type="term" value="F:F-actin monooxygenase activity"/>
    <property type="evidence" value="ECO:0007669"/>
    <property type="project" value="UniProtKB-EC"/>
</dbReference>
<feature type="domain" description="LIM zinc-binding" evidence="29">
    <location>
        <begin position="806"/>
        <end position="868"/>
    </location>
</feature>
<evidence type="ECO:0000256" key="20">
    <source>
        <dbReference type="ARBA" id="ARBA00023054"/>
    </source>
</evidence>
<dbReference type="SMART" id="SM00033">
    <property type="entry name" value="CH"/>
    <property type="match status" value="1"/>
</dbReference>
<keyword evidence="18" id="KW-0503">Monooxygenase</keyword>
<keyword evidence="11" id="KW-0285">Flavoprotein</keyword>
<dbReference type="Pfam" id="PF00307">
    <property type="entry name" value="CH"/>
    <property type="match status" value="1"/>
</dbReference>
<dbReference type="EMBL" id="OY660885">
    <property type="protein sequence ID" value="CAJ1084459.1"/>
    <property type="molecule type" value="Genomic_DNA"/>
</dbReference>
<keyword evidence="32" id="KW-1185">Reference proteome</keyword>
<dbReference type="PROSITE" id="PS50023">
    <property type="entry name" value="LIM_DOMAIN_2"/>
    <property type="match status" value="1"/>
</dbReference>
<dbReference type="InterPro" id="IPR036188">
    <property type="entry name" value="FAD/NAD-bd_sf"/>
</dbReference>
<feature type="compositionally biased region" description="Basic and acidic residues" evidence="27">
    <location>
        <begin position="998"/>
        <end position="1008"/>
    </location>
</feature>
<feature type="domain" description="Calponin-homology (CH)" evidence="28">
    <location>
        <begin position="602"/>
        <end position="708"/>
    </location>
</feature>
<evidence type="ECO:0000313" key="32">
    <source>
        <dbReference type="Proteomes" id="UP001178508"/>
    </source>
</evidence>
<dbReference type="PANTHER" id="PTHR23167">
    <property type="entry name" value="CALPONIN HOMOLOGY DOMAIN-CONTAINING PROTEIN DDB_G0272472-RELATED"/>
    <property type="match status" value="1"/>
</dbReference>
<comment type="subcellular location">
    <subcellularLocation>
        <location evidence="5">Cytoplasm</location>
    </subcellularLocation>
    <subcellularLocation>
        <location evidence="2">Endosome</location>
    </subcellularLocation>
    <subcellularLocation>
        <location evidence="4">Membrane</location>
    </subcellularLocation>
    <subcellularLocation>
        <location evidence="3">Midbody</location>
    </subcellularLocation>
</comment>
<dbReference type="FunFam" id="1.10.418.10:FF:000023">
    <property type="entry name" value="EH domain-binding protein 1 isoform X1"/>
    <property type="match status" value="1"/>
</dbReference>
<keyword evidence="15 26" id="KW-0862">Zinc</keyword>
<dbReference type="Proteomes" id="UP001178508">
    <property type="component" value="Chromosome 22"/>
</dbReference>
<feature type="compositionally biased region" description="Polar residues" evidence="27">
    <location>
        <begin position="1097"/>
        <end position="1114"/>
    </location>
</feature>
<evidence type="ECO:0000259" key="30">
    <source>
        <dbReference type="PROSITE" id="PS51848"/>
    </source>
</evidence>
<dbReference type="GO" id="GO:0046872">
    <property type="term" value="F:metal ion binding"/>
    <property type="evidence" value="ECO:0007669"/>
    <property type="project" value="UniProtKB-KW"/>
</dbReference>
<comment type="similarity">
    <text evidence="6">Belongs to the Mical family.</text>
</comment>
<evidence type="ECO:0000256" key="27">
    <source>
        <dbReference type="SAM" id="MobiDB-lite"/>
    </source>
</evidence>
<evidence type="ECO:0000256" key="19">
    <source>
        <dbReference type="ARBA" id="ARBA00023038"/>
    </source>
</evidence>
<feature type="compositionally biased region" description="Polar residues" evidence="27">
    <location>
        <begin position="888"/>
        <end position="900"/>
    </location>
</feature>
<evidence type="ECO:0000256" key="26">
    <source>
        <dbReference type="PROSITE-ProRule" id="PRU00125"/>
    </source>
</evidence>
<feature type="compositionally biased region" description="Low complexity" evidence="27">
    <location>
        <begin position="1038"/>
        <end position="1055"/>
    </location>
</feature>
<evidence type="ECO:0000259" key="29">
    <source>
        <dbReference type="PROSITE" id="PS50023"/>
    </source>
</evidence>
<dbReference type="SUPFAM" id="SSF47576">
    <property type="entry name" value="Calponin-homology domain, CH-domain"/>
    <property type="match status" value="1"/>
</dbReference>
<gene>
    <name evidence="31" type="ORF">XNOV1_A002692</name>
</gene>
<dbReference type="EC" id="1.14.13.225" evidence="8"/>
<dbReference type="InterPro" id="IPR001781">
    <property type="entry name" value="Znf_LIM"/>
</dbReference>
<feature type="region of interest" description="Disordered" evidence="27">
    <location>
        <begin position="1"/>
        <end position="35"/>
    </location>
</feature>
<feature type="domain" description="BMERB" evidence="30">
    <location>
        <begin position="1198"/>
        <end position="1343"/>
    </location>
</feature>
<evidence type="ECO:0000313" key="31">
    <source>
        <dbReference type="EMBL" id="CAJ1084459.1"/>
    </source>
</evidence>